<name>A0A914PJS3_9BILA</name>
<dbReference type="Proteomes" id="UP000887578">
    <property type="component" value="Unplaced"/>
</dbReference>
<evidence type="ECO:0000256" key="3">
    <source>
        <dbReference type="ARBA" id="ARBA00023284"/>
    </source>
</evidence>
<evidence type="ECO:0000256" key="6">
    <source>
        <dbReference type="ARBA" id="ARBA00032058"/>
    </source>
</evidence>
<comment type="subcellular location">
    <subcellularLocation>
        <location evidence="1">Cytoplasm</location>
    </subcellularLocation>
</comment>
<evidence type="ECO:0000313" key="8">
    <source>
        <dbReference type="Proteomes" id="UP000887578"/>
    </source>
</evidence>
<dbReference type="GO" id="GO:0016209">
    <property type="term" value="F:antioxidant activity"/>
    <property type="evidence" value="ECO:0007669"/>
    <property type="project" value="TreeGrafter"/>
</dbReference>
<dbReference type="InterPro" id="IPR032801">
    <property type="entry name" value="PXL2A/B/C"/>
</dbReference>
<keyword evidence="8" id="KW-1185">Reference proteome</keyword>
<evidence type="ECO:0000256" key="1">
    <source>
        <dbReference type="ARBA" id="ARBA00004496"/>
    </source>
</evidence>
<reference evidence="9" key="1">
    <citation type="submission" date="2022-11" db="UniProtKB">
        <authorList>
            <consortium name="WormBaseParasite"/>
        </authorList>
    </citation>
    <scope>IDENTIFICATION</scope>
</reference>
<dbReference type="InterPro" id="IPR036249">
    <property type="entry name" value="Thioredoxin-like_sf"/>
</dbReference>
<accession>A0A914PJS3</accession>
<dbReference type="GO" id="GO:0005737">
    <property type="term" value="C:cytoplasm"/>
    <property type="evidence" value="ECO:0007669"/>
    <property type="project" value="UniProtKB-SubCell"/>
</dbReference>
<sequence length="196" mass="22858">MASIVGATIYANLPLKLIVPSDEPNIKELGDTKLIKIDEETLDENEQIFAKDLFQNGSFLIWAVRNPECPFCHEEAKAFDLFKDKLNAAGIKFIAVVDKMNGIKKFKEFFNGDIYYDSQRNFYGSKNRWIYYWLRFFRIKSYFDALRYGKTVRQFEGKIAGGVYLINGNELVFYHFEKSWVDATNKNDIIDAIRNL</sequence>
<dbReference type="WBParaSite" id="PDA_v2.g18634.t1">
    <property type="protein sequence ID" value="PDA_v2.g18634.t1"/>
    <property type="gene ID" value="PDA_v2.g18634"/>
</dbReference>
<dbReference type="AlphaFoldDB" id="A0A914PJS3"/>
<evidence type="ECO:0000313" key="9">
    <source>
        <dbReference type="WBParaSite" id="PDA_v2.g18634.t1"/>
    </source>
</evidence>
<dbReference type="PANTHER" id="PTHR28630">
    <property type="match status" value="1"/>
</dbReference>
<keyword evidence="2" id="KW-0963">Cytoplasm</keyword>
<dbReference type="Pfam" id="PF13911">
    <property type="entry name" value="AhpC-TSA_2"/>
    <property type="match status" value="1"/>
</dbReference>
<proteinExistence type="inferred from homology"/>
<dbReference type="PANTHER" id="PTHR28630:SF31">
    <property type="entry name" value="PEROXIREDOXIN-LIKE 2A"/>
    <property type="match status" value="1"/>
</dbReference>
<organism evidence="8 9">
    <name type="scientific">Panagrolaimus davidi</name>
    <dbReference type="NCBI Taxonomy" id="227884"/>
    <lineage>
        <taxon>Eukaryota</taxon>
        <taxon>Metazoa</taxon>
        <taxon>Ecdysozoa</taxon>
        <taxon>Nematoda</taxon>
        <taxon>Chromadorea</taxon>
        <taxon>Rhabditida</taxon>
        <taxon>Tylenchina</taxon>
        <taxon>Panagrolaimomorpha</taxon>
        <taxon>Panagrolaimoidea</taxon>
        <taxon>Panagrolaimidae</taxon>
        <taxon>Panagrolaimus</taxon>
    </lineage>
</organism>
<keyword evidence="3" id="KW-0676">Redox-active center</keyword>
<dbReference type="SUPFAM" id="SSF52833">
    <property type="entry name" value="Thioredoxin-like"/>
    <property type="match status" value="1"/>
</dbReference>
<evidence type="ECO:0000256" key="5">
    <source>
        <dbReference type="ARBA" id="ARBA00023849"/>
    </source>
</evidence>
<evidence type="ECO:0000256" key="4">
    <source>
        <dbReference type="ARBA" id="ARBA00023787"/>
    </source>
</evidence>
<protein>
    <recommendedName>
        <fullName evidence="5">Peroxiredoxin-like 2A</fullName>
    </recommendedName>
    <alternativeName>
        <fullName evidence="7">Peroxiredoxin-like 2 activated in M-CSF stimulated monocytes</fullName>
    </alternativeName>
    <alternativeName>
        <fullName evidence="6">Redox-regulatory protein FAM213A</fullName>
    </alternativeName>
</protein>
<dbReference type="Gene3D" id="3.40.30.10">
    <property type="entry name" value="Glutaredoxin"/>
    <property type="match status" value="1"/>
</dbReference>
<comment type="similarity">
    <text evidence="4">Belongs to the peroxiredoxin-like PRXL2 family. PRXL2A subfamily.</text>
</comment>
<evidence type="ECO:0000256" key="7">
    <source>
        <dbReference type="ARBA" id="ARBA00032129"/>
    </source>
</evidence>
<evidence type="ECO:0000256" key="2">
    <source>
        <dbReference type="ARBA" id="ARBA00022490"/>
    </source>
</evidence>